<gene>
    <name evidence="5" type="primary">nadR</name>
    <name evidence="5" type="ORF">NCTC12195_00157</name>
    <name evidence="4" type="ORF">SGA02_19940</name>
</gene>
<dbReference type="SUPFAM" id="SSF75500">
    <property type="entry name" value="Putative transcriptional regulator TM1602, C-terminal domain"/>
    <property type="match status" value="1"/>
</dbReference>
<dbReference type="InterPro" id="IPR004173">
    <property type="entry name" value="3H_domain"/>
</dbReference>
<dbReference type="InterPro" id="IPR035922">
    <property type="entry name" value="3H_dom_sf"/>
</dbReference>
<dbReference type="Proteomes" id="UP000321057">
    <property type="component" value="Unassembled WGS sequence"/>
</dbReference>
<accession>A0A0D0SKJ0</accession>
<evidence type="ECO:0000259" key="3">
    <source>
        <dbReference type="Pfam" id="PF08279"/>
    </source>
</evidence>
<keyword evidence="7" id="KW-1185">Reference proteome</keyword>
<evidence type="ECO:0000313" key="5">
    <source>
        <dbReference type="EMBL" id="SUM30757.1"/>
    </source>
</evidence>
<dbReference type="PIRSF" id="PIRSF037847">
    <property type="entry name" value="NiaR"/>
    <property type="match status" value="1"/>
</dbReference>
<dbReference type="Gene3D" id="3.30.1340.20">
    <property type="entry name" value="3H domain"/>
    <property type="match status" value="1"/>
</dbReference>
<dbReference type="OrthoDB" id="9792661at2"/>
<protein>
    <submittedName>
        <fullName evidence="5">Predicted small molecule binding protein (Contains 3H domain)</fullName>
    </submittedName>
    <submittedName>
        <fullName evidence="4">Transcriptional regulator</fullName>
    </submittedName>
</protein>
<dbReference type="EMBL" id="BKAX01000006">
    <property type="protein sequence ID" value="GEQ06166.1"/>
    <property type="molecule type" value="Genomic_DNA"/>
</dbReference>
<feature type="binding site" evidence="1">
    <location>
        <position position="86"/>
    </location>
    <ligand>
        <name>Ni(2+)</name>
        <dbReference type="ChEBI" id="CHEBI:49786"/>
    </ligand>
</feature>
<keyword evidence="1" id="KW-0479">Metal-binding</keyword>
<dbReference type="Gene3D" id="1.10.10.10">
    <property type="entry name" value="Winged helix-like DNA-binding domain superfamily/Winged helix DNA-binding domain"/>
    <property type="match status" value="1"/>
</dbReference>
<feature type="domain" description="3H" evidence="2">
    <location>
        <begin position="74"/>
        <end position="169"/>
    </location>
</feature>
<dbReference type="PANTHER" id="PTHR40068:SF1">
    <property type="entry name" value="TRANSCRIPTION REPRESSOR NIAR-RELATED"/>
    <property type="match status" value="1"/>
</dbReference>
<dbReference type="EMBL" id="UHDK01000001">
    <property type="protein sequence ID" value="SUM30757.1"/>
    <property type="molecule type" value="Genomic_DNA"/>
</dbReference>
<keyword evidence="1" id="KW-0533">Nickel</keyword>
<dbReference type="InterPro" id="IPR036390">
    <property type="entry name" value="WH_DNA-bd_sf"/>
</dbReference>
<dbReference type="InterPro" id="IPR026043">
    <property type="entry name" value="NadR"/>
</dbReference>
<feature type="binding site" evidence="1">
    <location>
        <position position="147"/>
    </location>
    <ligand>
        <name>Ni(2+)</name>
        <dbReference type="ChEBI" id="CHEBI:49786"/>
    </ligand>
</feature>
<dbReference type="Pfam" id="PF08279">
    <property type="entry name" value="HTH_11"/>
    <property type="match status" value="1"/>
</dbReference>
<proteinExistence type="predicted"/>
<dbReference type="GeneID" id="93843902"/>
<evidence type="ECO:0000313" key="6">
    <source>
        <dbReference type="Proteomes" id="UP000255277"/>
    </source>
</evidence>
<reference evidence="5 6" key="1">
    <citation type="submission" date="2018-06" db="EMBL/GenBank/DDBJ databases">
        <authorList>
            <consortium name="Pathogen Informatics"/>
            <person name="Doyle S."/>
        </authorList>
    </citation>
    <scope>NUCLEOTIDE SEQUENCE [LARGE SCALE GENOMIC DNA]</scope>
    <source>
        <strain evidence="5 6">NCTC12195</strain>
    </source>
</reference>
<dbReference type="RefSeq" id="WP_042737903.1">
    <property type="nucleotide sequence ID" value="NZ_BKAX01000006.1"/>
</dbReference>
<feature type="binding site" evidence="1">
    <location>
        <position position="78"/>
    </location>
    <ligand>
        <name>Ni(2+)</name>
        <dbReference type="ChEBI" id="CHEBI:49786"/>
    </ligand>
</feature>
<evidence type="ECO:0000259" key="2">
    <source>
        <dbReference type="Pfam" id="PF02829"/>
    </source>
</evidence>
<evidence type="ECO:0000256" key="1">
    <source>
        <dbReference type="PIRSR" id="PIRSR037847-1"/>
    </source>
</evidence>
<reference evidence="4 7" key="2">
    <citation type="submission" date="2019-07" db="EMBL/GenBank/DDBJ databases">
        <title>Whole genome shotgun sequence of Staphylococcus gallinarum NBRC 109767.</title>
        <authorList>
            <person name="Hosoyama A."/>
            <person name="Uohara A."/>
            <person name="Ohji S."/>
            <person name="Ichikawa N."/>
        </authorList>
    </citation>
    <scope>NUCLEOTIDE SEQUENCE [LARGE SCALE GENOMIC DNA]</scope>
    <source>
        <strain evidence="4 7">NBRC 109767</strain>
    </source>
</reference>
<dbReference type="GO" id="GO:0046872">
    <property type="term" value="F:metal ion binding"/>
    <property type="evidence" value="ECO:0007669"/>
    <property type="project" value="UniProtKB-KW"/>
</dbReference>
<evidence type="ECO:0000313" key="4">
    <source>
        <dbReference type="EMBL" id="GEQ06166.1"/>
    </source>
</evidence>
<dbReference type="Proteomes" id="UP000255277">
    <property type="component" value="Unassembled WGS sequence"/>
</dbReference>
<dbReference type="AlphaFoldDB" id="A0A0D0SKJ0"/>
<organism evidence="5 6">
    <name type="scientific">Staphylococcus gallinarum</name>
    <dbReference type="NCBI Taxonomy" id="1293"/>
    <lineage>
        <taxon>Bacteria</taxon>
        <taxon>Bacillati</taxon>
        <taxon>Bacillota</taxon>
        <taxon>Bacilli</taxon>
        <taxon>Bacillales</taxon>
        <taxon>Staphylococcaceae</taxon>
        <taxon>Staphylococcus</taxon>
    </lineage>
</organism>
<dbReference type="Pfam" id="PF02829">
    <property type="entry name" value="3H"/>
    <property type="match status" value="1"/>
</dbReference>
<sequence>MDTPDYRRSQILQLLKSSKQPISGKHLSDKFNVSRQIIVKDISILKSHNHTIHSTSRGYVIEYETQGKHFKRIIKCQHTQEQMEEELTIILDNGAMVDDVSIEHPLYGTIKKDLMIESHEDLHQFIQQMEKYQGKMLANLTDGLHLHTISAHTEKILDNAVRDLNEHHYIVKD</sequence>
<dbReference type="SUPFAM" id="SSF46785">
    <property type="entry name" value="Winged helix' DNA-binding domain"/>
    <property type="match status" value="1"/>
</dbReference>
<evidence type="ECO:0000313" key="7">
    <source>
        <dbReference type="Proteomes" id="UP000321057"/>
    </source>
</evidence>
<feature type="domain" description="Helix-turn-helix type 11" evidence="3">
    <location>
        <begin position="7"/>
        <end position="59"/>
    </location>
</feature>
<feature type="binding site" evidence="1">
    <location>
        <position position="145"/>
    </location>
    <ligand>
        <name>Ni(2+)</name>
        <dbReference type="ChEBI" id="CHEBI:49786"/>
    </ligand>
</feature>
<dbReference type="PANTHER" id="PTHR40068">
    <property type="entry name" value="TRANSCRIPTION REPRESSOR NIAR-RELATED"/>
    <property type="match status" value="1"/>
</dbReference>
<dbReference type="InterPro" id="IPR013196">
    <property type="entry name" value="HTH_11"/>
</dbReference>
<dbReference type="STRING" id="1293.SH09_01860"/>
<name>A0A0D0SKJ0_STAGA</name>
<dbReference type="InterPro" id="IPR036388">
    <property type="entry name" value="WH-like_DNA-bd_sf"/>
</dbReference>